<reference evidence="1" key="1">
    <citation type="journal article" date="2014" name="Int. J. Syst. Evol. Microbiol.">
        <title>Complete genome sequence of Corynebacterium casei LMG S-19264T (=DSM 44701T), isolated from a smear-ripened cheese.</title>
        <authorList>
            <consortium name="US DOE Joint Genome Institute (JGI-PGF)"/>
            <person name="Walter F."/>
            <person name="Albersmeier A."/>
            <person name="Kalinowski J."/>
            <person name="Ruckert C."/>
        </authorList>
    </citation>
    <scope>NUCLEOTIDE SEQUENCE</scope>
    <source>
        <strain evidence="1">JCM 4122</strain>
    </source>
</reference>
<dbReference type="EMBL" id="BNBE01000001">
    <property type="protein sequence ID" value="GHF91431.1"/>
    <property type="molecule type" value="Genomic_DNA"/>
</dbReference>
<gene>
    <name evidence="1" type="ORF">GCM10017667_20920</name>
</gene>
<proteinExistence type="predicted"/>
<name>A0A919BGZ3_STRFL</name>
<dbReference type="Proteomes" id="UP000632849">
    <property type="component" value="Unassembled WGS sequence"/>
</dbReference>
<evidence type="ECO:0000313" key="2">
    <source>
        <dbReference type="Proteomes" id="UP000632849"/>
    </source>
</evidence>
<comment type="caution">
    <text evidence="1">The sequence shown here is derived from an EMBL/GenBank/DDBJ whole genome shotgun (WGS) entry which is preliminary data.</text>
</comment>
<dbReference type="RefSeq" id="WP_229915279.1">
    <property type="nucleotide sequence ID" value="NZ_BNBE01000001.1"/>
</dbReference>
<protein>
    <submittedName>
        <fullName evidence="1">Uncharacterized protein</fullName>
    </submittedName>
</protein>
<accession>A0A919BGZ3</accession>
<keyword evidence="2" id="KW-1185">Reference proteome</keyword>
<organism evidence="1 2">
    <name type="scientific">Streptomyces filamentosus</name>
    <name type="common">Streptomyces roseosporus</name>
    <dbReference type="NCBI Taxonomy" id="67294"/>
    <lineage>
        <taxon>Bacteria</taxon>
        <taxon>Bacillati</taxon>
        <taxon>Actinomycetota</taxon>
        <taxon>Actinomycetes</taxon>
        <taxon>Kitasatosporales</taxon>
        <taxon>Streptomycetaceae</taxon>
        <taxon>Streptomyces</taxon>
    </lineage>
</organism>
<sequence length="125" mass="14090">MTRTAHHLRLPRHDTWGTPGGGPLRTVVLYDLRYSARVLAEAAEAGRRPRPRRVRRRVAVHWLPRHGKDTNLAVAANLEERRARQALRARLTALRHALDAAGITDAADSVDIPPARHRRGVLWIS</sequence>
<evidence type="ECO:0000313" key="1">
    <source>
        <dbReference type="EMBL" id="GHF91431.1"/>
    </source>
</evidence>
<dbReference type="AlphaFoldDB" id="A0A919BGZ3"/>
<reference evidence="1" key="2">
    <citation type="submission" date="2020-09" db="EMBL/GenBank/DDBJ databases">
        <authorList>
            <person name="Sun Q."/>
            <person name="Ohkuma M."/>
        </authorList>
    </citation>
    <scope>NUCLEOTIDE SEQUENCE</scope>
    <source>
        <strain evidence="1">JCM 4122</strain>
    </source>
</reference>